<dbReference type="EMBL" id="CP006272">
    <property type="protein sequence ID" value="AGZ39163.1"/>
    <property type="molecule type" value="Genomic_DNA"/>
</dbReference>
<reference evidence="2 3" key="1">
    <citation type="journal article" date="2014" name="J. Biotechnol.">
        <title>Complete genome sequence of the actinobacterium Actinoplanes friuliensis HAG 010964, producer of the lipopeptide antibiotic friulimycin.</title>
        <authorList>
            <person name="Ruckert C."/>
            <person name="Szczepanowski R."/>
            <person name="Albersmeier A."/>
            <person name="Goesmann A."/>
            <person name="Fischer N."/>
            <person name="Steinkamper A."/>
            <person name="Puhler A."/>
            <person name="Biener R."/>
            <person name="Schwartz D."/>
            <person name="Kalinowski J."/>
        </authorList>
    </citation>
    <scope>NUCLEOTIDE SEQUENCE [LARGE SCALE GENOMIC DNA]</scope>
    <source>
        <strain evidence="2 3">DSM 7358</strain>
    </source>
</reference>
<feature type="transmembrane region" description="Helical" evidence="1">
    <location>
        <begin position="50"/>
        <end position="72"/>
    </location>
</feature>
<evidence type="ECO:0000256" key="1">
    <source>
        <dbReference type="SAM" id="Phobius"/>
    </source>
</evidence>
<organism evidence="2 3">
    <name type="scientific">Actinoplanes friuliensis DSM 7358</name>
    <dbReference type="NCBI Taxonomy" id="1246995"/>
    <lineage>
        <taxon>Bacteria</taxon>
        <taxon>Bacillati</taxon>
        <taxon>Actinomycetota</taxon>
        <taxon>Actinomycetes</taxon>
        <taxon>Micromonosporales</taxon>
        <taxon>Micromonosporaceae</taxon>
        <taxon>Actinoplanes</taxon>
    </lineage>
</organism>
<dbReference type="PATRIC" id="fig|1246995.3.peg.883"/>
<name>U5VQF2_9ACTN</name>
<sequence>MRALEPPTTPRTALRSRRGLLQTALGCAGWLLVIPLLRLTQEPPLLGSSFALPIWVAGFLFAAAISITAILIAAIRRSWGVALAGLLLAATGVFATTRFNSKVDIVDYQYREHRTALAALAEDYRTGRLPKGPLTLPPSLHTLSPSGYAYAGDTAVFVQMWQNWRHESGTGLAYFADPPTDRTIVNTADGDSGHPQREVGGGWWWIS</sequence>
<dbReference type="KEGG" id="afs:AFR_04370"/>
<feature type="transmembrane region" description="Helical" evidence="1">
    <location>
        <begin position="20"/>
        <end position="38"/>
    </location>
</feature>
<accession>U5VQF2</accession>
<evidence type="ECO:0000313" key="2">
    <source>
        <dbReference type="EMBL" id="AGZ39163.1"/>
    </source>
</evidence>
<dbReference type="Proteomes" id="UP000017746">
    <property type="component" value="Chromosome"/>
</dbReference>
<gene>
    <name evidence="2" type="ORF">AFR_04370</name>
</gene>
<keyword evidence="3" id="KW-1185">Reference proteome</keyword>
<keyword evidence="1" id="KW-0812">Transmembrane</keyword>
<protein>
    <submittedName>
        <fullName evidence="2">Uncharacterized protein</fullName>
    </submittedName>
</protein>
<dbReference type="AlphaFoldDB" id="U5VQF2"/>
<keyword evidence="1" id="KW-1133">Transmembrane helix</keyword>
<feature type="transmembrane region" description="Helical" evidence="1">
    <location>
        <begin position="79"/>
        <end position="99"/>
    </location>
</feature>
<dbReference type="HOGENOM" id="CLU_1324130_0_0_11"/>
<keyword evidence="1" id="KW-0472">Membrane</keyword>
<evidence type="ECO:0000313" key="3">
    <source>
        <dbReference type="Proteomes" id="UP000017746"/>
    </source>
</evidence>
<proteinExistence type="predicted"/>